<evidence type="ECO:0000313" key="6">
    <source>
        <dbReference type="Proteomes" id="UP001139450"/>
    </source>
</evidence>
<protein>
    <submittedName>
        <fullName evidence="5">Lysophospholipid acyltransferase family protein</fullName>
    </submittedName>
</protein>
<organism evidence="5 6">
    <name type="scientific">Mucilaginibacter straminoryzae</name>
    <dbReference type="NCBI Taxonomy" id="2932774"/>
    <lineage>
        <taxon>Bacteria</taxon>
        <taxon>Pseudomonadati</taxon>
        <taxon>Bacteroidota</taxon>
        <taxon>Sphingobacteriia</taxon>
        <taxon>Sphingobacteriales</taxon>
        <taxon>Sphingobacteriaceae</taxon>
        <taxon>Mucilaginibacter</taxon>
    </lineage>
</organism>
<dbReference type="SMART" id="SM00563">
    <property type="entry name" value="PlsC"/>
    <property type="match status" value="1"/>
</dbReference>
<dbReference type="GO" id="GO:0003841">
    <property type="term" value="F:1-acylglycerol-3-phosphate O-acyltransferase activity"/>
    <property type="evidence" value="ECO:0007669"/>
    <property type="project" value="TreeGrafter"/>
</dbReference>
<dbReference type="SUPFAM" id="SSF69593">
    <property type="entry name" value="Glycerol-3-phosphate (1)-acyltransferase"/>
    <property type="match status" value="1"/>
</dbReference>
<keyword evidence="6" id="KW-1185">Reference proteome</keyword>
<proteinExistence type="predicted"/>
<reference evidence="5" key="1">
    <citation type="submission" date="2022-04" db="EMBL/GenBank/DDBJ databases">
        <title>Mucilaginibacter sp. RS28 isolated from freshwater.</title>
        <authorList>
            <person name="Ko S.-R."/>
        </authorList>
    </citation>
    <scope>NUCLEOTIDE SEQUENCE</scope>
    <source>
        <strain evidence="5">RS28</strain>
    </source>
</reference>
<name>A0A9X1X0G6_9SPHI</name>
<keyword evidence="3 5" id="KW-0012">Acyltransferase</keyword>
<evidence type="ECO:0000256" key="2">
    <source>
        <dbReference type="ARBA" id="ARBA00022679"/>
    </source>
</evidence>
<dbReference type="PANTHER" id="PTHR10434">
    <property type="entry name" value="1-ACYL-SN-GLYCEROL-3-PHOSPHATE ACYLTRANSFERASE"/>
    <property type="match status" value="1"/>
</dbReference>
<dbReference type="InterPro" id="IPR002123">
    <property type="entry name" value="Plipid/glycerol_acylTrfase"/>
</dbReference>
<dbReference type="RefSeq" id="WP_245128606.1">
    <property type="nucleotide sequence ID" value="NZ_JALJEJ010000001.1"/>
</dbReference>
<evidence type="ECO:0000256" key="3">
    <source>
        <dbReference type="ARBA" id="ARBA00023315"/>
    </source>
</evidence>
<dbReference type="EMBL" id="JALJEJ010000001">
    <property type="protein sequence ID" value="MCJ8208778.1"/>
    <property type="molecule type" value="Genomic_DNA"/>
</dbReference>
<dbReference type="Proteomes" id="UP001139450">
    <property type="component" value="Unassembled WGS sequence"/>
</dbReference>
<comment type="caution">
    <text evidence="5">The sequence shown here is derived from an EMBL/GenBank/DDBJ whole genome shotgun (WGS) entry which is preliminary data.</text>
</comment>
<dbReference type="PANTHER" id="PTHR10434:SF11">
    <property type="entry name" value="1-ACYL-SN-GLYCEROL-3-PHOSPHATE ACYLTRANSFERASE"/>
    <property type="match status" value="1"/>
</dbReference>
<evidence type="ECO:0000259" key="4">
    <source>
        <dbReference type="SMART" id="SM00563"/>
    </source>
</evidence>
<evidence type="ECO:0000256" key="1">
    <source>
        <dbReference type="ARBA" id="ARBA00005189"/>
    </source>
</evidence>
<dbReference type="CDD" id="cd06551">
    <property type="entry name" value="LPLAT"/>
    <property type="match status" value="1"/>
</dbReference>
<dbReference type="GO" id="GO:0006654">
    <property type="term" value="P:phosphatidic acid biosynthetic process"/>
    <property type="evidence" value="ECO:0007669"/>
    <property type="project" value="TreeGrafter"/>
</dbReference>
<accession>A0A9X1X0G6</accession>
<dbReference type="AlphaFoldDB" id="A0A9X1X0G6"/>
<comment type="pathway">
    <text evidence="1">Lipid metabolism.</text>
</comment>
<feature type="domain" description="Phospholipid/glycerol acyltransferase" evidence="4">
    <location>
        <begin position="42"/>
        <end position="161"/>
    </location>
</feature>
<gene>
    <name evidence="5" type="ORF">MUY27_03600</name>
</gene>
<evidence type="ECO:0000313" key="5">
    <source>
        <dbReference type="EMBL" id="MCJ8208778.1"/>
    </source>
</evidence>
<dbReference type="Pfam" id="PF01553">
    <property type="entry name" value="Acyltransferase"/>
    <property type="match status" value="1"/>
</dbReference>
<sequence>MIYPKKNRFILWFMEKYTDFALQQTFRQISYNHPELLPGKSVLLLANHFSYWDGLLLHHINKQVFKKNFHVMILEETAQKEVFLKYAGAFTVNKNSRDVIKSLDYAAALLSNPDNLVLIFPQGALHSNFVDEVAFEKGVFKIMERAQDSFQLLFAVTFIEYFQYKKPSAFVNLASAAEKFADIAALKNAFQKHYENAKLQQSKIVV</sequence>
<keyword evidence="2" id="KW-0808">Transferase</keyword>